<proteinExistence type="predicted"/>
<dbReference type="Proteomes" id="UP000234420">
    <property type="component" value="Unassembled WGS sequence"/>
</dbReference>
<evidence type="ECO:0000256" key="1">
    <source>
        <dbReference type="SAM" id="SignalP"/>
    </source>
</evidence>
<accession>A0A2N4URT7</accession>
<gene>
    <name evidence="2" type="ORF">CIK00_11890</name>
</gene>
<name>A0A2N4URT7_9GAMM</name>
<dbReference type="GeneID" id="69964152"/>
<dbReference type="RefSeq" id="WP_101769075.1">
    <property type="nucleotide sequence ID" value="NZ_BPPU01000001.1"/>
</dbReference>
<organism evidence="2 3">
    <name type="scientific">Photobacterium carnosum</name>
    <dbReference type="NCBI Taxonomy" id="2023717"/>
    <lineage>
        <taxon>Bacteria</taxon>
        <taxon>Pseudomonadati</taxon>
        <taxon>Pseudomonadota</taxon>
        <taxon>Gammaproteobacteria</taxon>
        <taxon>Vibrionales</taxon>
        <taxon>Vibrionaceae</taxon>
        <taxon>Photobacterium</taxon>
    </lineage>
</organism>
<dbReference type="AlphaFoldDB" id="A0A2N4URT7"/>
<dbReference type="EMBL" id="NPIB01000013">
    <property type="protein sequence ID" value="PLC57732.1"/>
    <property type="molecule type" value="Genomic_DNA"/>
</dbReference>
<evidence type="ECO:0000313" key="2">
    <source>
        <dbReference type="EMBL" id="PLC57732.1"/>
    </source>
</evidence>
<sequence length="277" mass="31267">MRLLPVITFSLVSFFSTAINANADTLVPSSLVNNISTQLNKASTKIKTIPTELLPSKNNQCNKTLNYKIFFEGHDIGNYQRNIVWNGTQANIYTNSTVNVLITKAKLNQHSTLHWSPQRQSFVTDSFERNIKGLMTGKVSATFTDNGAKSTVIEDGKSRQFSETLLPILDGDAIAAQMRLDIMQGKKNFDFILQNSDDISHYYFKVIGEETIATNFGDLKAIRIDQIKKSDRQLSLWFAPSIDYQLVRATYKRKLLDLKTVLISKKINCPTNSVFIK</sequence>
<feature type="chain" id="PRO_5014613344" description="DUF3108 domain-containing protein" evidence="1">
    <location>
        <begin position="19"/>
        <end position="277"/>
    </location>
</feature>
<evidence type="ECO:0000313" key="3">
    <source>
        <dbReference type="Proteomes" id="UP000234420"/>
    </source>
</evidence>
<protein>
    <recommendedName>
        <fullName evidence="4">DUF3108 domain-containing protein</fullName>
    </recommendedName>
</protein>
<evidence type="ECO:0008006" key="4">
    <source>
        <dbReference type="Google" id="ProtNLM"/>
    </source>
</evidence>
<reference evidence="2 3" key="1">
    <citation type="journal article" date="2018" name="Syst. Appl. Microbiol.">
        <title>Photobacterium carnosum sp. nov., isolated from spoiled modified atmosphere packaged poultry meat.</title>
        <authorList>
            <person name="Hilgarth M."/>
            <person name="Fuertes S."/>
            <person name="Ehrmann M."/>
            <person name="Vogel R.F."/>
        </authorList>
    </citation>
    <scope>NUCLEOTIDE SEQUENCE [LARGE SCALE GENOMIC DNA]</scope>
    <source>
        <strain evidence="2 3">TMW 2.2021</strain>
    </source>
</reference>
<feature type="signal peptide" evidence="1">
    <location>
        <begin position="1"/>
        <end position="18"/>
    </location>
</feature>
<comment type="caution">
    <text evidence="2">The sequence shown here is derived from an EMBL/GenBank/DDBJ whole genome shotgun (WGS) entry which is preliminary data.</text>
</comment>
<keyword evidence="3" id="KW-1185">Reference proteome</keyword>
<keyword evidence="1" id="KW-0732">Signal</keyword>